<keyword evidence="3" id="KW-0663">Pyridoxal phosphate</keyword>
<dbReference type="InParanoid" id="A0A3N4LA00"/>
<protein>
    <submittedName>
        <fullName evidence="7">L-allo-threonine aldolase</fullName>
    </submittedName>
</protein>
<dbReference type="InterPro" id="IPR015422">
    <property type="entry name" value="PyrdxlP-dep_Trfase_small"/>
</dbReference>
<dbReference type="GO" id="GO:0006545">
    <property type="term" value="P:glycine biosynthetic process"/>
    <property type="evidence" value="ECO:0007669"/>
    <property type="project" value="TreeGrafter"/>
</dbReference>
<keyword evidence="4" id="KW-0456">Lyase</keyword>
<dbReference type="STRING" id="1392247.A0A3N4LA00"/>
<evidence type="ECO:0000256" key="2">
    <source>
        <dbReference type="ARBA" id="ARBA00006966"/>
    </source>
</evidence>
<dbReference type="GO" id="GO:0008732">
    <property type="term" value="F:L-allo-threonine aldolase activity"/>
    <property type="evidence" value="ECO:0007669"/>
    <property type="project" value="TreeGrafter"/>
</dbReference>
<name>A0A3N4LA00_9PEZI</name>
<dbReference type="InterPro" id="IPR023603">
    <property type="entry name" value="Low_specificity_L-TA-like"/>
</dbReference>
<organism evidence="7 8">
    <name type="scientific">Morchella conica CCBAS932</name>
    <dbReference type="NCBI Taxonomy" id="1392247"/>
    <lineage>
        <taxon>Eukaryota</taxon>
        <taxon>Fungi</taxon>
        <taxon>Dikarya</taxon>
        <taxon>Ascomycota</taxon>
        <taxon>Pezizomycotina</taxon>
        <taxon>Pezizomycetes</taxon>
        <taxon>Pezizales</taxon>
        <taxon>Morchellaceae</taxon>
        <taxon>Morchella</taxon>
    </lineage>
</organism>
<dbReference type="Gene3D" id="3.90.1150.10">
    <property type="entry name" value="Aspartate Aminotransferase, domain 1"/>
    <property type="match status" value="1"/>
</dbReference>
<dbReference type="FunFam" id="3.40.640.10:FF:000030">
    <property type="entry name" value="Low-specificity L-threonine aldolase"/>
    <property type="match status" value="1"/>
</dbReference>
<gene>
    <name evidence="7" type="ORF">P167DRAFT_531044</name>
</gene>
<dbReference type="NCBIfam" id="NF041359">
    <property type="entry name" value="GntG_guanitoxin"/>
    <property type="match status" value="1"/>
</dbReference>
<dbReference type="InterPro" id="IPR001597">
    <property type="entry name" value="ArAA_b-elim_lyase/Thr_aldolase"/>
</dbReference>
<dbReference type="GO" id="GO:0006567">
    <property type="term" value="P:L-threonine catabolic process"/>
    <property type="evidence" value="ECO:0007669"/>
    <property type="project" value="TreeGrafter"/>
</dbReference>
<proteinExistence type="inferred from homology"/>
<evidence type="ECO:0000256" key="4">
    <source>
        <dbReference type="ARBA" id="ARBA00023239"/>
    </source>
</evidence>
<dbReference type="InterPro" id="IPR015424">
    <property type="entry name" value="PyrdxlP-dep_Trfase"/>
</dbReference>
<dbReference type="EMBL" id="ML119105">
    <property type="protein sequence ID" value="RPB17471.1"/>
    <property type="molecule type" value="Genomic_DNA"/>
</dbReference>
<dbReference type="PANTHER" id="PTHR48097">
    <property type="entry name" value="L-THREONINE ALDOLASE-RELATED"/>
    <property type="match status" value="1"/>
</dbReference>
<feature type="modified residue" description="N6-(pyridoxal phosphate)lysine" evidence="5">
    <location>
        <position position="252"/>
    </location>
</feature>
<evidence type="ECO:0000313" key="8">
    <source>
        <dbReference type="Proteomes" id="UP000277580"/>
    </source>
</evidence>
<dbReference type="PIRSF" id="PIRSF017617">
    <property type="entry name" value="Thr_aldolase"/>
    <property type="match status" value="1"/>
</dbReference>
<dbReference type="Pfam" id="PF01212">
    <property type="entry name" value="Beta_elim_lyase"/>
    <property type="match status" value="1"/>
</dbReference>
<evidence type="ECO:0000256" key="3">
    <source>
        <dbReference type="ARBA" id="ARBA00022898"/>
    </source>
</evidence>
<sequence>MFLLPRAMRLSSTCRGRGARNLYYLSKGSPGMPALSANTTTTPVNPWTHSPATHDFRSDTLTTPTPTMLASLPTCSLGDDVYGESTTTTNLESRLAALFRKPSALFVLSGTMGNQLCLRAHLSHPPHSVLCDVRAHVNVFEAGGLASLSQAMVQPVKPSNGLWLTLEDIQSTAVISDDIHFAPTRVVSLENTINGVIMPLGEMRRIGAWAREHGVKIHLDGARLWNACAVEGAPELWEYAAEVDSISVSMSKGMGAPTGSVVLGSEELVAKARHVRKAIGGGIRQAGVLTAMANAAIDEVWSGGKYRVGDAWAKRLEGKWKALGGEVSYPVQTNMVWADLKGRGVTEEVWSACAEREGVKVGSGRIVCHFQNTIEAVEALERTMEAACKIADKKEELE</sequence>
<evidence type="ECO:0000256" key="1">
    <source>
        <dbReference type="ARBA" id="ARBA00001933"/>
    </source>
</evidence>
<dbReference type="GO" id="GO:0005829">
    <property type="term" value="C:cytosol"/>
    <property type="evidence" value="ECO:0007669"/>
    <property type="project" value="TreeGrafter"/>
</dbReference>
<dbReference type="SUPFAM" id="SSF53383">
    <property type="entry name" value="PLP-dependent transferases"/>
    <property type="match status" value="1"/>
</dbReference>
<keyword evidence="8" id="KW-1185">Reference proteome</keyword>
<dbReference type="AlphaFoldDB" id="A0A3N4LA00"/>
<evidence type="ECO:0000259" key="6">
    <source>
        <dbReference type="Pfam" id="PF01212"/>
    </source>
</evidence>
<dbReference type="InterPro" id="IPR015421">
    <property type="entry name" value="PyrdxlP-dep_Trfase_major"/>
</dbReference>
<dbReference type="PANTHER" id="PTHR48097:SF9">
    <property type="entry name" value="L-THREONINE ALDOLASE"/>
    <property type="match status" value="1"/>
</dbReference>
<evidence type="ECO:0000313" key="7">
    <source>
        <dbReference type="EMBL" id="RPB17471.1"/>
    </source>
</evidence>
<comment type="similarity">
    <text evidence="2">Belongs to the threonine aldolase family.</text>
</comment>
<reference evidence="7 8" key="1">
    <citation type="journal article" date="2018" name="Nat. Ecol. Evol.">
        <title>Pezizomycetes genomes reveal the molecular basis of ectomycorrhizal truffle lifestyle.</title>
        <authorList>
            <person name="Murat C."/>
            <person name="Payen T."/>
            <person name="Noel B."/>
            <person name="Kuo A."/>
            <person name="Morin E."/>
            <person name="Chen J."/>
            <person name="Kohler A."/>
            <person name="Krizsan K."/>
            <person name="Balestrini R."/>
            <person name="Da Silva C."/>
            <person name="Montanini B."/>
            <person name="Hainaut M."/>
            <person name="Levati E."/>
            <person name="Barry K.W."/>
            <person name="Belfiori B."/>
            <person name="Cichocki N."/>
            <person name="Clum A."/>
            <person name="Dockter R.B."/>
            <person name="Fauchery L."/>
            <person name="Guy J."/>
            <person name="Iotti M."/>
            <person name="Le Tacon F."/>
            <person name="Lindquist E.A."/>
            <person name="Lipzen A."/>
            <person name="Malagnac F."/>
            <person name="Mello A."/>
            <person name="Molinier V."/>
            <person name="Miyauchi S."/>
            <person name="Poulain J."/>
            <person name="Riccioni C."/>
            <person name="Rubini A."/>
            <person name="Sitrit Y."/>
            <person name="Splivallo R."/>
            <person name="Traeger S."/>
            <person name="Wang M."/>
            <person name="Zifcakova L."/>
            <person name="Wipf D."/>
            <person name="Zambonelli A."/>
            <person name="Paolocci F."/>
            <person name="Nowrousian M."/>
            <person name="Ottonello S."/>
            <person name="Baldrian P."/>
            <person name="Spatafora J.W."/>
            <person name="Henrissat B."/>
            <person name="Nagy L.G."/>
            <person name="Aury J.M."/>
            <person name="Wincker P."/>
            <person name="Grigoriev I.V."/>
            <person name="Bonfante P."/>
            <person name="Martin F.M."/>
        </authorList>
    </citation>
    <scope>NUCLEOTIDE SEQUENCE [LARGE SCALE GENOMIC DNA]</scope>
    <source>
        <strain evidence="7 8">CCBAS932</strain>
    </source>
</reference>
<evidence type="ECO:0000256" key="5">
    <source>
        <dbReference type="PIRSR" id="PIRSR017617-1"/>
    </source>
</evidence>
<dbReference type="OrthoDB" id="10261951at2759"/>
<dbReference type="FunCoup" id="A0A3N4LA00">
    <property type="interactions" value="949"/>
</dbReference>
<dbReference type="Proteomes" id="UP000277580">
    <property type="component" value="Unassembled WGS sequence"/>
</dbReference>
<dbReference type="Gene3D" id="3.40.640.10">
    <property type="entry name" value="Type I PLP-dependent aspartate aminotransferase-like (Major domain)"/>
    <property type="match status" value="1"/>
</dbReference>
<comment type="cofactor">
    <cofactor evidence="1">
        <name>pyridoxal 5'-phosphate</name>
        <dbReference type="ChEBI" id="CHEBI:597326"/>
    </cofactor>
</comment>
<feature type="domain" description="Aromatic amino acid beta-eliminating lyase/threonine aldolase" evidence="6">
    <location>
        <begin position="55"/>
        <end position="340"/>
    </location>
</feature>
<accession>A0A3N4LA00</accession>